<dbReference type="InterPro" id="IPR006995">
    <property type="entry name" value="ATP_synth_F0_jsu"/>
</dbReference>
<dbReference type="GO" id="GO:0046933">
    <property type="term" value="F:proton-transporting ATP synthase activity, rotational mechanism"/>
    <property type="evidence" value="ECO:0007669"/>
    <property type="project" value="TreeGrafter"/>
</dbReference>
<gene>
    <name evidence="1" type="ORF">C6P46_000822</name>
</gene>
<name>A0A9P7B2X7_RHOMI</name>
<evidence type="ECO:0000313" key="2">
    <source>
        <dbReference type="Proteomes" id="UP000777482"/>
    </source>
</evidence>
<dbReference type="PANTHER" id="PTHR28060:SF1">
    <property type="entry name" value="ATP SYNTHASE SUBUNIT J, MITOCHONDRIAL"/>
    <property type="match status" value="1"/>
</dbReference>
<organism evidence="1 2">
    <name type="scientific">Rhodotorula mucilaginosa</name>
    <name type="common">Yeast</name>
    <name type="synonym">Rhodotorula rubra</name>
    <dbReference type="NCBI Taxonomy" id="5537"/>
    <lineage>
        <taxon>Eukaryota</taxon>
        <taxon>Fungi</taxon>
        <taxon>Dikarya</taxon>
        <taxon>Basidiomycota</taxon>
        <taxon>Pucciniomycotina</taxon>
        <taxon>Microbotryomycetes</taxon>
        <taxon>Sporidiobolales</taxon>
        <taxon>Sporidiobolaceae</taxon>
        <taxon>Rhodotorula</taxon>
    </lineage>
</organism>
<evidence type="ECO:0000313" key="1">
    <source>
        <dbReference type="EMBL" id="KAG0655598.1"/>
    </source>
</evidence>
<protein>
    <submittedName>
        <fullName evidence="1">Uncharacterized protein</fullName>
    </submittedName>
</protein>
<comment type="caution">
    <text evidence="1">The sequence shown here is derived from an EMBL/GenBank/DDBJ whole genome shotgun (WGS) entry which is preliminary data.</text>
</comment>
<dbReference type="GO" id="GO:0045259">
    <property type="term" value="C:proton-transporting ATP synthase complex"/>
    <property type="evidence" value="ECO:0007669"/>
    <property type="project" value="InterPro"/>
</dbReference>
<reference evidence="1 2" key="1">
    <citation type="submission" date="2020-11" db="EMBL/GenBank/DDBJ databases">
        <title>Kefir isolates.</title>
        <authorList>
            <person name="Marcisauskas S."/>
            <person name="Kim Y."/>
            <person name="Blasche S."/>
        </authorList>
    </citation>
    <scope>NUCLEOTIDE SEQUENCE [LARGE SCALE GENOMIC DNA]</scope>
    <source>
        <strain evidence="1 2">KR</strain>
    </source>
</reference>
<dbReference type="PANTHER" id="PTHR28060">
    <property type="entry name" value="ATP SYNTHASE SUBUNIT J, MITOCHONDRIAL"/>
    <property type="match status" value="1"/>
</dbReference>
<dbReference type="OrthoDB" id="5520611at2759"/>
<dbReference type="AlphaFoldDB" id="A0A9P7B2X7"/>
<dbReference type="Proteomes" id="UP000777482">
    <property type="component" value="Unassembled WGS sequence"/>
</dbReference>
<proteinExistence type="predicted"/>
<dbReference type="Pfam" id="PF04911">
    <property type="entry name" value="ATP-synt_J"/>
    <property type="match status" value="1"/>
</dbReference>
<accession>A0A9P7B2X7</accession>
<keyword evidence="2" id="KW-1185">Reference proteome</keyword>
<sequence>MLCYFTMFGMRAWPTPFLRPMWPFMVGGAMTFYLVAKAQAGMIAVEPYKSDPKNPHRVPVAAH</sequence>
<dbReference type="EMBL" id="PUHQ01000116">
    <property type="protein sequence ID" value="KAG0655598.1"/>
    <property type="molecule type" value="Genomic_DNA"/>
</dbReference>